<dbReference type="InterPro" id="IPR046341">
    <property type="entry name" value="SET_dom_sf"/>
</dbReference>
<dbReference type="Proteomes" id="UP000247498">
    <property type="component" value="Unassembled WGS sequence"/>
</dbReference>
<dbReference type="InParanoid" id="A0A2V0NJM9"/>
<name>A0A2V0NJM9_9CHLO</name>
<evidence type="ECO:0000313" key="3">
    <source>
        <dbReference type="Proteomes" id="UP000247498"/>
    </source>
</evidence>
<feature type="compositionally biased region" description="Basic and acidic residues" evidence="1">
    <location>
        <begin position="487"/>
        <end position="499"/>
    </location>
</feature>
<feature type="compositionally biased region" description="Gly residues" evidence="1">
    <location>
        <begin position="459"/>
        <end position="486"/>
    </location>
</feature>
<organism evidence="2 3">
    <name type="scientific">Raphidocelis subcapitata</name>
    <dbReference type="NCBI Taxonomy" id="307507"/>
    <lineage>
        <taxon>Eukaryota</taxon>
        <taxon>Viridiplantae</taxon>
        <taxon>Chlorophyta</taxon>
        <taxon>core chlorophytes</taxon>
        <taxon>Chlorophyceae</taxon>
        <taxon>CS clade</taxon>
        <taxon>Sphaeropleales</taxon>
        <taxon>Selenastraceae</taxon>
        <taxon>Raphidocelis</taxon>
    </lineage>
</organism>
<feature type="region of interest" description="Disordered" evidence="1">
    <location>
        <begin position="459"/>
        <end position="499"/>
    </location>
</feature>
<gene>
    <name evidence="2" type="ORF">Rsub_00145</name>
</gene>
<protein>
    <recommendedName>
        <fullName evidence="4">SET domain-containing protein</fullName>
    </recommendedName>
</protein>
<evidence type="ECO:0000313" key="2">
    <source>
        <dbReference type="EMBL" id="GBF87434.1"/>
    </source>
</evidence>
<comment type="caution">
    <text evidence="2">The sequence shown here is derived from an EMBL/GenBank/DDBJ whole genome shotgun (WGS) entry which is preliminary data.</text>
</comment>
<dbReference type="PANTHER" id="PTHR13271">
    <property type="entry name" value="UNCHARACTERIZED PUTATIVE METHYLTRANSFERASE"/>
    <property type="match status" value="1"/>
</dbReference>
<evidence type="ECO:0008006" key="4">
    <source>
        <dbReference type="Google" id="ProtNLM"/>
    </source>
</evidence>
<dbReference type="AlphaFoldDB" id="A0A2V0NJM9"/>
<evidence type="ECO:0000256" key="1">
    <source>
        <dbReference type="SAM" id="MobiDB-lite"/>
    </source>
</evidence>
<dbReference type="EMBL" id="BDRX01000001">
    <property type="protein sequence ID" value="GBF87434.1"/>
    <property type="molecule type" value="Genomic_DNA"/>
</dbReference>
<dbReference type="GO" id="GO:0016279">
    <property type="term" value="F:protein-lysine N-methyltransferase activity"/>
    <property type="evidence" value="ECO:0007669"/>
    <property type="project" value="TreeGrafter"/>
</dbReference>
<dbReference type="SUPFAM" id="SSF82199">
    <property type="entry name" value="SET domain"/>
    <property type="match status" value="1"/>
</dbReference>
<reference evidence="2 3" key="1">
    <citation type="journal article" date="2018" name="Sci. Rep.">
        <title>Raphidocelis subcapitata (=Pseudokirchneriella subcapitata) provides an insight into genome evolution and environmental adaptations in the Sphaeropleales.</title>
        <authorList>
            <person name="Suzuki S."/>
            <person name="Yamaguchi H."/>
            <person name="Nakajima N."/>
            <person name="Kawachi M."/>
        </authorList>
    </citation>
    <scope>NUCLEOTIDE SEQUENCE [LARGE SCALE GENOMIC DNA]</scope>
    <source>
        <strain evidence="2 3">NIES-35</strain>
    </source>
</reference>
<accession>A0A2V0NJM9</accession>
<dbReference type="CDD" id="cd10527">
    <property type="entry name" value="SET_LSMT"/>
    <property type="match status" value="1"/>
</dbReference>
<sequence>MKGSLPFFAPPAAACRHKQLQLQARPRCAAPGALRRGQAARGAAARSTAPAPAAAAAAAAAPAAESADLYARLVRFASDGVHPPLVAVAELPGAGGGRGLVAAADAEPGAVLLSVPFDRVFASAPEEELADGLHWAAEMGLRLLQARHACRGGGGGGGGGEWGPWIEALPSRVVTPAEFSATEAERCGVPSTIQEIAAMQSSLEEGYRELAPQLEAVGCGRADLLWAVQVLHSRCFYEANLGLHLSVPGVDMANDGGAAANATVKVVHSPDASQGAAALEDIAPPPPPGAGRSGSLFQLVAGAGGVAAGEEVRIAYGWAAGWPAEPYFLMFGFVPEGNPAESVVAYSDLQDLARHFCSHFAAQIGGGGGAGGPDELWERVAARAEEAAAAAADGEGAGGGGFERLVVTAQGLDQRLGPALGLVRAAAEAEAGARLSGLPLGGLIADRLRQLRRALGGGGAGVGAGSSSGGTSGSTSGNGSGIGGVGGERDGGGERGGEGCEERAALIEAYRRAKLGVVDAALAAMGGGGGGSPGG</sequence>
<dbReference type="OrthoDB" id="341421at2759"/>
<proteinExistence type="predicted"/>
<dbReference type="PANTHER" id="PTHR13271:SF140">
    <property type="entry name" value="SET DOMAIN-CONTAINING PROTEIN"/>
    <property type="match status" value="1"/>
</dbReference>
<keyword evidence="3" id="KW-1185">Reference proteome</keyword>
<dbReference type="InterPro" id="IPR050600">
    <property type="entry name" value="SETD3_SETD6_MTase"/>
</dbReference>
<dbReference type="Gene3D" id="3.90.1410.10">
    <property type="entry name" value="set domain protein methyltransferase, domain 1"/>
    <property type="match status" value="1"/>
</dbReference>